<dbReference type="Gene3D" id="3.40.50.1820">
    <property type="entry name" value="alpha/beta hydrolase"/>
    <property type="match status" value="1"/>
</dbReference>
<evidence type="ECO:0008006" key="2">
    <source>
        <dbReference type="Google" id="ProtNLM"/>
    </source>
</evidence>
<dbReference type="SUPFAM" id="SSF53474">
    <property type="entry name" value="alpha/beta-Hydrolases"/>
    <property type="match status" value="1"/>
</dbReference>
<protein>
    <recommendedName>
        <fullName evidence="2">Esterase</fullName>
    </recommendedName>
</protein>
<accession>A0A381U4X6</accession>
<dbReference type="AlphaFoldDB" id="A0A381U4X6"/>
<organism evidence="1">
    <name type="scientific">marine metagenome</name>
    <dbReference type="NCBI Taxonomy" id="408172"/>
    <lineage>
        <taxon>unclassified sequences</taxon>
        <taxon>metagenomes</taxon>
        <taxon>ecological metagenomes</taxon>
    </lineage>
</organism>
<sequence length="319" mass="35178">MDVETYRHLGLDLNFADHRGAEEVNGRSNLEIADAFDTPGDVAYYPCPETQREPDAIGTVHRFEDWRSSAAYPDTVRDVWLYEPASPKSKDPVALLVFNDGALYLDPDGPVRAARVLDVLQASGALEPTAAVFVSPGRPLDVPAAESAWGINFHPKAREQRSIEYDNLTDTYARFVVDELLPFAQQQLGVRIDDEPSRRATVGISSGGICAWTTAWHRPDSFGLVLSHCGSFVNIRGGHAWPYLVRSTAAKPIRVFLQSGELDANIIYGNWPLANKQMAAALQFAGYDVRFEFGTGGHNLRHAGALFAESLRWLFTDSA</sequence>
<dbReference type="Pfam" id="PF00756">
    <property type="entry name" value="Esterase"/>
    <property type="match status" value="1"/>
</dbReference>
<proteinExistence type="predicted"/>
<dbReference type="InterPro" id="IPR050583">
    <property type="entry name" value="Mycobacterial_A85_antigen"/>
</dbReference>
<reference evidence="1" key="1">
    <citation type="submission" date="2018-05" db="EMBL/GenBank/DDBJ databases">
        <authorList>
            <person name="Lanie J.A."/>
            <person name="Ng W.-L."/>
            <person name="Kazmierczak K.M."/>
            <person name="Andrzejewski T.M."/>
            <person name="Davidsen T.M."/>
            <person name="Wayne K.J."/>
            <person name="Tettelin H."/>
            <person name="Glass J.I."/>
            <person name="Rusch D."/>
            <person name="Podicherti R."/>
            <person name="Tsui H.-C.T."/>
            <person name="Winkler M.E."/>
        </authorList>
    </citation>
    <scope>NUCLEOTIDE SEQUENCE</scope>
</reference>
<dbReference type="InterPro" id="IPR000801">
    <property type="entry name" value="Esterase-like"/>
</dbReference>
<dbReference type="PANTHER" id="PTHR48098">
    <property type="entry name" value="ENTEROCHELIN ESTERASE-RELATED"/>
    <property type="match status" value="1"/>
</dbReference>
<evidence type="ECO:0000313" key="1">
    <source>
        <dbReference type="EMBL" id="SVA23266.1"/>
    </source>
</evidence>
<gene>
    <name evidence="1" type="ORF">METZ01_LOCUS76120</name>
</gene>
<name>A0A381U4X6_9ZZZZ</name>
<dbReference type="PANTHER" id="PTHR48098:SF3">
    <property type="entry name" value="IRON(III) ENTEROBACTIN ESTERASE"/>
    <property type="match status" value="1"/>
</dbReference>
<dbReference type="EMBL" id="UINC01005742">
    <property type="protein sequence ID" value="SVA23266.1"/>
    <property type="molecule type" value="Genomic_DNA"/>
</dbReference>
<dbReference type="InterPro" id="IPR029058">
    <property type="entry name" value="AB_hydrolase_fold"/>
</dbReference>